<gene>
    <name evidence="2" type="ORF">IAD25_05990</name>
</gene>
<reference evidence="2" key="1">
    <citation type="submission" date="2020-10" db="EMBL/GenBank/DDBJ databases">
        <authorList>
            <person name="Gilroy R."/>
        </authorList>
    </citation>
    <scope>NUCLEOTIDE SEQUENCE</scope>
    <source>
        <strain evidence="2">ChiSjej4B22-8349</strain>
    </source>
</reference>
<dbReference type="SUPFAM" id="SSF53448">
    <property type="entry name" value="Nucleotide-diphospho-sugar transferases"/>
    <property type="match status" value="2"/>
</dbReference>
<dbReference type="InterPro" id="IPR029044">
    <property type="entry name" value="Nucleotide-diphossugar_trans"/>
</dbReference>
<comment type="caution">
    <text evidence="2">The sequence shown here is derived from an EMBL/GenBank/DDBJ whole genome shotgun (WGS) entry which is preliminary data.</text>
</comment>
<dbReference type="Proteomes" id="UP000824130">
    <property type="component" value="Unassembled WGS sequence"/>
</dbReference>
<evidence type="ECO:0000259" key="1">
    <source>
        <dbReference type="Pfam" id="PF00535"/>
    </source>
</evidence>
<dbReference type="Pfam" id="PF00535">
    <property type="entry name" value="Glycos_transf_2"/>
    <property type="match status" value="1"/>
</dbReference>
<dbReference type="InterPro" id="IPR001173">
    <property type="entry name" value="Glyco_trans_2-like"/>
</dbReference>
<evidence type="ECO:0000313" key="2">
    <source>
        <dbReference type="EMBL" id="HIU96249.1"/>
    </source>
</evidence>
<accession>A0A9D1SV18</accession>
<dbReference type="CDD" id="cd00761">
    <property type="entry name" value="Glyco_tranf_GTA_type"/>
    <property type="match status" value="2"/>
</dbReference>
<dbReference type="PANTHER" id="PTHR22916:SF3">
    <property type="entry name" value="UDP-GLCNAC:BETAGAL BETA-1,3-N-ACETYLGLUCOSAMINYLTRANSFERASE-LIKE PROTEIN 1"/>
    <property type="match status" value="1"/>
</dbReference>
<dbReference type="PANTHER" id="PTHR22916">
    <property type="entry name" value="GLYCOSYLTRANSFERASE"/>
    <property type="match status" value="1"/>
</dbReference>
<sequence length="573" mass="65395">MCKVSIIVPVYNVEKYIEDMLMSVQYQTMTDFEVIVVNDGSTDGSQRIIDSFCREDERFHSFVKANGGVASARNMGIEKASGECVVFYDPDDIIPHDSLEKMYGAACGGKADIVVGVMAEYSLGERLIYMHSQKLAKQKNIDPLDRHFFGAWSICNKMFSLEFLRKYKLRVEKMSNAEDGVFTFCALNHAGRICGCDAIAYEYIKRPFWENPSATQIISSQYLGGLLDSHDRILQEAERLADRHQLSSEERADYLEPLYVRFVEGEMINGYYRGIWRATEDLIGSMSARTAQYREHISEGEWERLVGRHKDIGFDGTFMTAAEMVASPKVSLILAAERPSRDLNLMLGSIYSQLFPRFEVLVPVEAYGKIDDLYRRKMNLRVIDSRIGSPFKNEALAAAKGEYVMLLNEFVLFTKNSLRQMVLSLMRDGSIDFVSMLMKRFDGEKYEQIPVLSASYGYTKRGRRSNGKLTGYDTFFSNKLFRKAVLSGFSFGDDAAKDVNKMYQSLNFEKLRKGVMITDLSDEDIIRRSGMKAAPLSVKVGFRKNEAIRNLTEKMKRHITREDIDKIKEKLGR</sequence>
<dbReference type="GO" id="GO:0016758">
    <property type="term" value="F:hexosyltransferase activity"/>
    <property type="evidence" value="ECO:0007669"/>
    <property type="project" value="UniProtKB-ARBA"/>
</dbReference>
<feature type="domain" description="Glycosyltransferase 2-like" evidence="1">
    <location>
        <begin position="5"/>
        <end position="140"/>
    </location>
</feature>
<proteinExistence type="predicted"/>
<dbReference type="Gene3D" id="3.90.550.10">
    <property type="entry name" value="Spore Coat Polysaccharide Biosynthesis Protein SpsA, Chain A"/>
    <property type="match status" value="2"/>
</dbReference>
<dbReference type="EMBL" id="DVOB01000128">
    <property type="protein sequence ID" value="HIU96249.1"/>
    <property type="molecule type" value="Genomic_DNA"/>
</dbReference>
<reference evidence="2" key="2">
    <citation type="journal article" date="2021" name="PeerJ">
        <title>Extensive microbial diversity within the chicken gut microbiome revealed by metagenomics and culture.</title>
        <authorList>
            <person name="Gilroy R."/>
            <person name="Ravi A."/>
            <person name="Getino M."/>
            <person name="Pursley I."/>
            <person name="Horton D.L."/>
            <person name="Alikhan N.F."/>
            <person name="Baker D."/>
            <person name="Gharbi K."/>
            <person name="Hall N."/>
            <person name="Watson M."/>
            <person name="Adriaenssens E.M."/>
            <person name="Foster-Nyarko E."/>
            <person name="Jarju S."/>
            <person name="Secka A."/>
            <person name="Antonio M."/>
            <person name="Oren A."/>
            <person name="Chaudhuri R.R."/>
            <person name="La Ragione R."/>
            <person name="Hildebrand F."/>
            <person name="Pallen M.J."/>
        </authorList>
    </citation>
    <scope>NUCLEOTIDE SEQUENCE</scope>
    <source>
        <strain evidence="2">ChiSjej4B22-8349</strain>
    </source>
</reference>
<protein>
    <submittedName>
        <fullName evidence="2">Glycosyltransferase</fullName>
    </submittedName>
</protein>
<organism evidence="2 3">
    <name type="scientific">Candidatus Allocopromorpha excrementipullorum</name>
    <dbReference type="NCBI Taxonomy" id="2840743"/>
    <lineage>
        <taxon>Bacteria</taxon>
        <taxon>Bacillati</taxon>
        <taxon>Bacillota</taxon>
        <taxon>Clostridia</taxon>
        <taxon>Eubacteriales</taxon>
        <taxon>Eubacteriaceae</taxon>
        <taxon>Eubacteriaceae incertae sedis</taxon>
        <taxon>Candidatus Allocopromorpha</taxon>
    </lineage>
</organism>
<evidence type="ECO:0000313" key="3">
    <source>
        <dbReference type="Proteomes" id="UP000824130"/>
    </source>
</evidence>
<dbReference type="AlphaFoldDB" id="A0A9D1SV18"/>
<name>A0A9D1SV18_9FIRM</name>